<evidence type="ECO:0000256" key="1">
    <source>
        <dbReference type="SAM" id="SignalP"/>
    </source>
</evidence>
<evidence type="ECO:0008006" key="4">
    <source>
        <dbReference type="Google" id="ProtNLM"/>
    </source>
</evidence>
<evidence type="ECO:0000313" key="3">
    <source>
        <dbReference type="Proteomes" id="UP000075636"/>
    </source>
</evidence>
<reference evidence="2 3" key="1">
    <citation type="submission" date="2015-06" db="EMBL/GenBank/DDBJ databases">
        <title>Improved classification and identification of acetic acid bacteria using matrix-assisted laser desorption/ionization time-of-flight mass spectrometry; Gluconobacter nephelii and Gluconobacter uchimurae are later heterotypic synonyms of Gluconobacter japonicus and Gluconobacter oxydans, respectively.</title>
        <authorList>
            <person name="Li L."/>
            <person name="Cleenwerck I."/>
            <person name="De Vuyst L."/>
            <person name="Vandamme P."/>
        </authorList>
    </citation>
    <scope>NUCLEOTIDE SEQUENCE [LARGE SCALE GENOMIC DNA]</scope>
    <source>
        <strain evidence="2 3">LMG 1768</strain>
    </source>
</reference>
<dbReference type="Proteomes" id="UP000075636">
    <property type="component" value="Unassembled WGS sequence"/>
</dbReference>
<dbReference type="PATRIC" id="fig|318683.6.peg.3712"/>
<keyword evidence="1" id="KW-0732">Signal</keyword>
<gene>
    <name evidence="2" type="ORF">AD945_00050</name>
</gene>
<proteinExistence type="predicted"/>
<feature type="signal peptide" evidence="1">
    <location>
        <begin position="1"/>
        <end position="21"/>
    </location>
</feature>
<feature type="chain" id="PRO_5007555743" description="Conjugal transfer protein" evidence="1">
    <location>
        <begin position="22"/>
        <end position="104"/>
    </location>
</feature>
<feature type="non-terminal residue" evidence="2">
    <location>
        <position position="104"/>
    </location>
</feature>
<name>A0A149TP60_9PROT</name>
<dbReference type="AlphaFoldDB" id="A0A149TP60"/>
<dbReference type="EMBL" id="LHZR01000008">
    <property type="protein sequence ID" value="KXV51673.1"/>
    <property type="molecule type" value="Genomic_DNA"/>
</dbReference>
<dbReference type="RefSeq" id="WP_156474384.1">
    <property type="nucleotide sequence ID" value="NZ_LHZR01000008.1"/>
</dbReference>
<protein>
    <recommendedName>
        <fullName evidence="4">Conjugal transfer protein</fullName>
    </recommendedName>
</protein>
<evidence type="ECO:0000313" key="2">
    <source>
        <dbReference type="EMBL" id="KXV51673.1"/>
    </source>
</evidence>
<comment type="caution">
    <text evidence="2">The sequence shown here is derived from an EMBL/GenBank/DDBJ whole genome shotgun (WGS) entry which is preliminary data.</text>
</comment>
<sequence length="104" mass="10875">MVKKIIYAFALAATAVSSAYANPSGMNWKNGQILTDTMLQRFDGLKANQQDLSNLSVQLGDKANAINGHLQNPVINQRAITSGPLQMSDIGSSLGVAALDAASA</sequence>
<accession>A0A149TP60</accession>
<organism evidence="2 3">
    <name type="scientific">Gluconobacter albidus</name>
    <dbReference type="NCBI Taxonomy" id="318683"/>
    <lineage>
        <taxon>Bacteria</taxon>
        <taxon>Pseudomonadati</taxon>
        <taxon>Pseudomonadota</taxon>
        <taxon>Alphaproteobacteria</taxon>
        <taxon>Acetobacterales</taxon>
        <taxon>Acetobacteraceae</taxon>
        <taxon>Gluconobacter</taxon>
    </lineage>
</organism>